<dbReference type="GO" id="GO:0035336">
    <property type="term" value="P:long-chain fatty-acyl-CoA metabolic process"/>
    <property type="evidence" value="ECO:0007669"/>
    <property type="project" value="TreeGrafter"/>
</dbReference>
<accession>A0AAW1LUZ8</accession>
<dbReference type="Pfam" id="PF07993">
    <property type="entry name" value="NAD_binding_4"/>
    <property type="match status" value="1"/>
</dbReference>
<dbReference type="PANTHER" id="PTHR11011:SF61">
    <property type="entry name" value="FATTY ACYL-COA REDUCTASE"/>
    <property type="match status" value="1"/>
</dbReference>
<comment type="caution">
    <text evidence="3">The sequence shown here is derived from an EMBL/GenBank/DDBJ whole genome shotgun (WGS) entry which is preliminary data.</text>
</comment>
<dbReference type="GO" id="GO:0005777">
    <property type="term" value="C:peroxisome"/>
    <property type="evidence" value="ECO:0007669"/>
    <property type="project" value="TreeGrafter"/>
</dbReference>
<keyword evidence="1" id="KW-0444">Lipid biosynthesis</keyword>
<feature type="domain" description="Thioester reductase (TE)" evidence="2">
    <location>
        <begin position="22"/>
        <end position="179"/>
    </location>
</feature>
<dbReference type="GO" id="GO:0102965">
    <property type="term" value="F:alcohol-forming long-chain fatty acyl-CoA reductase activity"/>
    <property type="evidence" value="ECO:0007669"/>
    <property type="project" value="UniProtKB-EC"/>
</dbReference>
<dbReference type="GO" id="GO:0080019">
    <property type="term" value="F:alcohol-forming very long-chain fatty acyl-CoA reductase activity"/>
    <property type="evidence" value="ECO:0007669"/>
    <property type="project" value="InterPro"/>
</dbReference>
<gene>
    <name evidence="3" type="ORF">QE152_g9962</name>
</gene>
<keyword evidence="1" id="KW-0443">Lipid metabolism</keyword>
<keyword evidence="1" id="KW-1133">Transmembrane helix</keyword>
<sequence>MDETESLPDRIFENYLNATILLTGGTGFLGKVILERLLRVFDVKRIYLLIRTKRSRMPADRLRDIFSNPLYDQVRKLKGDEIFEKCVPIYGEVGRDCLGLWPKDREILQDEVEYVINTAASIKFDDPLKTALLINAKGTLTMIELAKGMKKLKLFVHVSTAYSHPDQKIVEEKVYPIKYNYEQIISLTEYFDEDTIEVMRNR</sequence>
<dbReference type="Proteomes" id="UP001458880">
    <property type="component" value="Unassembled WGS sequence"/>
</dbReference>
<protein>
    <recommendedName>
        <fullName evidence="1">Fatty acyl-CoA reductase</fullName>
        <ecNumber evidence="1">1.2.1.84</ecNumber>
    </recommendedName>
</protein>
<dbReference type="AlphaFoldDB" id="A0AAW1LUZ8"/>
<keyword evidence="1" id="KW-0812">Transmembrane</keyword>
<evidence type="ECO:0000256" key="1">
    <source>
        <dbReference type="RuleBase" id="RU363097"/>
    </source>
</evidence>
<keyword evidence="1" id="KW-0521">NADP</keyword>
<keyword evidence="4" id="KW-1185">Reference proteome</keyword>
<proteinExistence type="inferred from homology"/>
<evidence type="ECO:0000313" key="3">
    <source>
        <dbReference type="EMBL" id="KAK9738332.1"/>
    </source>
</evidence>
<reference evidence="3 4" key="1">
    <citation type="journal article" date="2024" name="BMC Genomics">
        <title>De novo assembly and annotation of Popillia japonica's genome with initial clues to its potential as an invasive pest.</title>
        <authorList>
            <person name="Cucini C."/>
            <person name="Boschi S."/>
            <person name="Funari R."/>
            <person name="Cardaioli E."/>
            <person name="Iannotti N."/>
            <person name="Marturano G."/>
            <person name="Paoli F."/>
            <person name="Bruttini M."/>
            <person name="Carapelli A."/>
            <person name="Frati F."/>
            <person name="Nardi F."/>
        </authorList>
    </citation>
    <scope>NUCLEOTIDE SEQUENCE [LARGE SCALE GENOMIC DNA]</scope>
    <source>
        <strain evidence="3">DMR45628</strain>
    </source>
</reference>
<name>A0AAW1LUZ8_POPJA</name>
<evidence type="ECO:0000259" key="2">
    <source>
        <dbReference type="Pfam" id="PF07993"/>
    </source>
</evidence>
<organism evidence="3 4">
    <name type="scientific">Popillia japonica</name>
    <name type="common">Japanese beetle</name>
    <dbReference type="NCBI Taxonomy" id="7064"/>
    <lineage>
        <taxon>Eukaryota</taxon>
        <taxon>Metazoa</taxon>
        <taxon>Ecdysozoa</taxon>
        <taxon>Arthropoda</taxon>
        <taxon>Hexapoda</taxon>
        <taxon>Insecta</taxon>
        <taxon>Pterygota</taxon>
        <taxon>Neoptera</taxon>
        <taxon>Endopterygota</taxon>
        <taxon>Coleoptera</taxon>
        <taxon>Polyphaga</taxon>
        <taxon>Scarabaeiformia</taxon>
        <taxon>Scarabaeidae</taxon>
        <taxon>Rutelinae</taxon>
        <taxon>Popillia</taxon>
    </lineage>
</organism>
<keyword evidence="1" id="KW-0560">Oxidoreductase</keyword>
<comment type="catalytic activity">
    <reaction evidence="1">
        <text>a long-chain fatty acyl-CoA + 2 NADPH + 2 H(+) = a long-chain primary fatty alcohol + 2 NADP(+) + CoA</text>
        <dbReference type="Rhea" id="RHEA:52716"/>
        <dbReference type="ChEBI" id="CHEBI:15378"/>
        <dbReference type="ChEBI" id="CHEBI:57287"/>
        <dbReference type="ChEBI" id="CHEBI:57783"/>
        <dbReference type="ChEBI" id="CHEBI:58349"/>
        <dbReference type="ChEBI" id="CHEBI:77396"/>
        <dbReference type="ChEBI" id="CHEBI:83139"/>
        <dbReference type="EC" id="1.2.1.84"/>
    </reaction>
</comment>
<dbReference type="InterPro" id="IPR036291">
    <property type="entry name" value="NAD(P)-bd_dom_sf"/>
</dbReference>
<keyword evidence="1" id="KW-0472">Membrane</keyword>
<dbReference type="PANTHER" id="PTHR11011">
    <property type="entry name" value="MALE STERILITY PROTEIN 2-RELATED"/>
    <property type="match status" value="1"/>
</dbReference>
<dbReference type="SUPFAM" id="SSF51735">
    <property type="entry name" value="NAD(P)-binding Rossmann-fold domains"/>
    <property type="match status" value="1"/>
</dbReference>
<evidence type="ECO:0000313" key="4">
    <source>
        <dbReference type="Proteomes" id="UP001458880"/>
    </source>
</evidence>
<dbReference type="EC" id="1.2.1.84" evidence="1"/>
<comment type="similarity">
    <text evidence="1">Belongs to the fatty acyl-CoA reductase family.</text>
</comment>
<dbReference type="InterPro" id="IPR013120">
    <property type="entry name" value="FAR_NAD-bd"/>
</dbReference>
<dbReference type="Gene3D" id="3.40.50.720">
    <property type="entry name" value="NAD(P)-binding Rossmann-like Domain"/>
    <property type="match status" value="1"/>
</dbReference>
<comment type="function">
    <text evidence="1">Catalyzes the reduction of fatty acyl-CoA to fatty alcohols.</text>
</comment>
<dbReference type="InterPro" id="IPR026055">
    <property type="entry name" value="FAR"/>
</dbReference>
<dbReference type="EMBL" id="JASPKY010000088">
    <property type="protein sequence ID" value="KAK9738332.1"/>
    <property type="molecule type" value="Genomic_DNA"/>
</dbReference>
<feature type="transmembrane region" description="Helical" evidence="1">
    <location>
        <begin position="15"/>
        <end position="34"/>
    </location>
</feature>